<organism evidence="2 3">
    <name type="scientific">Alteriqipengyuania lutimaris</name>
    <dbReference type="NCBI Taxonomy" id="1538146"/>
    <lineage>
        <taxon>Bacteria</taxon>
        <taxon>Pseudomonadati</taxon>
        <taxon>Pseudomonadota</taxon>
        <taxon>Alphaproteobacteria</taxon>
        <taxon>Sphingomonadales</taxon>
        <taxon>Erythrobacteraceae</taxon>
        <taxon>Alteriqipengyuania</taxon>
    </lineage>
</organism>
<proteinExistence type="predicted"/>
<dbReference type="PANTHER" id="PTHR34219">
    <property type="entry name" value="IRON-REGULATED INNER MEMBRANE PROTEIN-RELATED"/>
    <property type="match status" value="1"/>
</dbReference>
<evidence type="ECO:0000256" key="1">
    <source>
        <dbReference type="SAM" id="Phobius"/>
    </source>
</evidence>
<keyword evidence="1" id="KW-0472">Membrane</keyword>
<dbReference type="OrthoDB" id="9806195at2"/>
<dbReference type="AlphaFoldDB" id="A0A395LH05"/>
<accession>A0A395LH05</accession>
<dbReference type="Proteomes" id="UP000254101">
    <property type="component" value="Unassembled WGS sequence"/>
</dbReference>
<gene>
    <name evidence="2" type="ORF">DL238_14465</name>
</gene>
<evidence type="ECO:0008006" key="4">
    <source>
        <dbReference type="Google" id="ProtNLM"/>
    </source>
</evidence>
<keyword evidence="3" id="KW-1185">Reference proteome</keyword>
<dbReference type="InterPro" id="IPR005625">
    <property type="entry name" value="PepSY-ass_TM"/>
</dbReference>
<evidence type="ECO:0000313" key="2">
    <source>
        <dbReference type="EMBL" id="RDS75879.1"/>
    </source>
</evidence>
<comment type="caution">
    <text evidence="2">The sequence shown here is derived from an EMBL/GenBank/DDBJ whole genome shotgun (WGS) entry which is preliminary data.</text>
</comment>
<feature type="transmembrane region" description="Helical" evidence="1">
    <location>
        <begin position="13"/>
        <end position="36"/>
    </location>
</feature>
<keyword evidence="1" id="KW-0812">Transmembrane</keyword>
<protein>
    <recommendedName>
        <fullName evidence="4">PepSY domain-containing protein</fullName>
    </recommendedName>
</protein>
<sequence length="233" mass="26112">MARKPLMLRLAKWHIWLGWLIGVPLLMWTLTGLVMVSRPIEEVRGEHLRAEVTERALPQALALPIVPEGQPRPVEIRLADGDAGPVSIARFADGTTRRYSAQTGAALPALSAGDARAVLESRIVTNSPLVEVRAFGADEPPFDFRREIAVWRGEYEDGTRVYIGRDTGEVLAVRTKFWRVFDFMWGLHIMDLQTREDTSHPILIIFAALGALGSLLGIVLLFRRRKAKIRART</sequence>
<dbReference type="EMBL" id="QRBB01000002">
    <property type="protein sequence ID" value="RDS75879.1"/>
    <property type="molecule type" value="Genomic_DNA"/>
</dbReference>
<evidence type="ECO:0000313" key="3">
    <source>
        <dbReference type="Proteomes" id="UP000254101"/>
    </source>
</evidence>
<keyword evidence="1" id="KW-1133">Transmembrane helix</keyword>
<reference evidence="2 3" key="1">
    <citation type="submission" date="2018-07" db="EMBL/GenBank/DDBJ databases">
        <title>Erythrobacter nanhaiensis sp. nov., a novel member of the genus Erythrobacter isolated from the South China Sea.</title>
        <authorList>
            <person name="Chen X."/>
            <person name="Liu J."/>
        </authorList>
    </citation>
    <scope>NUCLEOTIDE SEQUENCE [LARGE SCALE GENOMIC DNA]</scope>
    <source>
        <strain evidence="2 3">S-5</strain>
    </source>
</reference>
<dbReference type="Pfam" id="PF03929">
    <property type="entry name" value="PepSY_TM"/>
    <property type="match status" value="1"/>
</dbReference>
<dbReference type="RefSeq" id="WP_115493394.1">
    <property type="nucleotide sequence ID" value="NZ_JACHWW010000002.1"/>
</dbReference>
<name>A0A395LH05_9SPHN</name>
<feature type="transmembrane region" description="Helical" evidence="1">
    <location>
        <begin position="202"/>
        <end position="222"/>
    </location>
</feature>
<dbReference type="PANTHER" id="PTHR34219:SF3">
    <property type="entry name" value="BLL7967 PROTEIN"/>
    <property type="match status" value="1"/>
</dbReference>